<accession>A0A210PLV0</accession>
<feature type="region of interest" description="Disordered" evidence="1">
    <location>
        <begin position="63"/>
        <end position="98"/>
    </location>
</feature>
<gene>
    <name evidence="2" type="ORF">KP79_PYT04688</name>
</gene>
<dbReference type="AlphaFoldDB" id="A0A210PLV0"/>
<dbReference type="STRING" id="6573.A0A210PLV0"/>
<evidence type="ECO:0000313" key="3">
    <source>
        <dbReference type="Proteomes" id="UP000242188"/>
    </source>
</evidence>
<proteinExistence type="predicted"/>
<sequence>METRRAVAVKNIRPVECIQLHPVSTVVNKSCNNTPDCIEPIDLKKPKKSASSNLMMSWLSKPKKEGVSAVKVSESPPKKKKKTESSVMMGWLNKTKKS</sequence>
<name>A0A210PLV0_MIZYE</name>
<protein>
    <submittedName>
        <fullName evidence="2">UPF0361 protein C3orf37-like</fullName>
    </submittedName>
</protein>
<dbReference type="Proteomes" id="UP000242188">
    <property type="component" value="Unassembled WGS sequence"/>
</dbReference>
<dbReference type="OrthoDB" id="2111841at2759"/>
<dbReference type="InterPro" id="IPR036590">
    <property type="entry name" value="SRAP-like"/>
</dbReference>
<comment type="caution">
    <text evidence="2">The sequence shown here is derived from an EMBL/GenBank/DDBJ whole genome shotgun (WGS) entry which is preliminary data.</text>
</comment>
<organism evidence="2 3">
    <name type="scientific">Mizuhopecten yessoensis</name>
    <name type="common">Japanese scallop</name>
    <name type="synonym">Patinopecten yessoensis</name>
    <dbReference type="NCBI Taxonomy" id="6573"/>
    <lineage>
        <taxon>Eukaryota</taxon>
        <taxon>Metazoa</taxon>
        <taxon>Spiralia</taxon>
        <taxon>Lophotrochozoa</taxon>
        <taxon>Mollusca</taxon>
        <taxon>Bivalvia</taxon>
        <taxon>Autobranchia</taxon>
        <taxon>Pteriomorphia</taxon>
        <taxon>Pectinida</taxon>
        <taxon>Pectinoidea</taxon>
        <taxon>Pectinidae</taxon>
        <taxon>Mizuhopecten</taxon>
    </lineage>
</organism>
<evidence type="ECO:0000313" key="2">
    <source>
        <dbReference type="EMBL" id="OWF37472.1"/>
    </source>
</evidence>
<evidence type="ECO:0000256" key="1">
    <source>
        <dbReference type="SAM" id="MobiDB-lite"/>
    </source>
</evidence>
<dbReference type="EMBL" id="NEDP02005589">
    <property type="protein sequence ID" value="OWF37472.1"/>
    <property type="molecule type" value="Genomic_DNA"/>
</dbReference>
<reference evidence="2 3" key="1">
    <citation type="journal article" date="2017" name="Nat. Ecol. Evol.">
        <title>Scallop genome provides insights into evolution of bilaterian karyotype and development.</title>
        <authorList>
            <person name="Wang S."/>
            <person name="Zhang J."/>
            <person name="Jiao W."/>
            <person name="Li J."/>
            <person name="Xun X."/>
            <person name="Sun Y."/>
            <person name="Guo X."/>
            <person name="Huan P."/>
            <person name="Dong B."/>
            <person name="Zhang L."/>
            <person name="Hu X."/>
            <person name="Sun X."/>
            <person name="Wang J."/>
            <person name="Zhao C."/>
            <person name="Wang Y."/>
            <person name="Wang D."/>
            <person name="Huang X."/>
            <person name="Wang R."/>
            <person name="Lv J."/>
            <person name="Li Y."/>
            <person name="Zhang Z."/>
            <person name="Liu B."/>
            <person name="Lu W."/>
            <person name="Hui Y."/>
            <person name="Liang J."/>
            <person name="Zhou Z."/>
            <person name="Hou R."/>
            <person name="Li X."/>
            <person name="Liu Y."/>
            <person name="Li H."/>
            <person name="Ning X."/>
            <person name="Lin Y."/>
            <person name="Zhao L."/>
            <person name="Xing Q."/>
            <person name="Dou J."/>
            <person name="Li Y."/>
            <person name="Mao J."/>
            <person name="Guo H."/>
            <person name="Dou H."/>
            <person name="Li T."/>
            <person name="Mu C."/>
            <person name="Jiang W."/>
            <person name="Fu Q."/>
            <person name="Fu X."/>
            <person name="Miao Y."/>
            <person name="Liu J."/>
            <person name="Yu Q."/>
            <person name="Li R."/>
            <person name="Liao H."/>
            <person name="Li X."/>
            <person name="Kong Y."/>
            <person name="Jiang Z."/>
            <person name="Chourrout D."/>
            <person name="Li R."/>
            <person name="Bao Z."/>
        </authorList>
    </citation>
    <scope>NUCLEOTIDE SEQUENCE [LARGE SCALE GENOMIC DNA]</scope>
    <source>
        <strain evidence="2 3">PY_sf001</strain>
    </source>
</reference>
<dbReference type="Gene3D" id="3.90.1680.10">
    <property type="entry name" value="SOS response associated peptidase-like"/>
    <property type="match status" value="1"/>
</dbReference>
<keyword evidence="3" id="KW-1185">Reference proteome</keyword>